<proteinExistence type="predicted"/>
<dbReference type="AlphaFoldDB" id="A0A7X0RFN9"/>
<dbReference type="EMBL" id="JACKXE010000001">
    <property type="protein sequence ID" value="MBB6627427.1"/>
    <property type="molecule type" value="Genomic_DNA"/>
</dbReference>
<dbReference type="PROSITE" id="PS51257">
    <property type="entry name" value="PROKAR_LIPOPROTEIN"/>
    <property type="match status" value="1"/>
</dbReference>
<dbReference type="Proteomes" id="UP000523955">
    <property type="component" value="Unassembled WGS sequence"/>
</dbReference>
<keyword evidence="2" id="KW-1185">Reference proteome</keyword>
<reference evidence="1 2" key="1">
    <citation type="submission" date="2020-08" db="EMBL/GenBank/DDBJ databases">
        <authorList>
            <person name="Seo M.-J."/>
        </authorList>
    </citation>
    <scope>NUCLEOTIDE SEQUENCE [LARGE SCALE GENOMIC DNA]</scope>
    <source>
        <strain evidence="1 2">KIGAM211</strain>
    </source>
</reference>
<evidence type="ECO:0000313" key="1">
    <source>
        <dbReference type="EMBL" id="MBB6627427.1"/>
    </source>
</evidence>
<gene>
    <name evidence="1" type="ORF">H5V45_08845</name>
</gene>
<organism evidence="1 2">
    <name type="scientific">Nocardioides luti</name>
    <dbReference type="NCBI Taxonomy" id="2761101"/>
    <lineage>
        <taxon>Bacteria</taxon>
        <taxon>Bacillati</taxon>
        <taxon>Actinomycetota</taxon>
        <taxon>Actinomycetes</taxon>
        <taxon>Propionibacteriales</taxon>
        <taxon>Nocardioidaceae</taxon>
        <taxon>Nocardioides</taxon>
    </lineage>
</organism>
<dbReference type="RefSeq" id="WP_185252588.1">
    <property type="nucleotide sequence ID" value="NZ_JACKXE010000001.1"/>
</dbReference>
<comment type="caution">
    <text evidence="1">The sequence shown here is derived from an EMBL/GenBank/DDBJ whole genome shotgun (WGS) entry which is preliminary data.</text>
</comment>
<name>A0A7X0RFN9_9ACTN</name>
<evidence type="ECO:0000313" key="2">
    <source>
        <dbReference type="Proteomes" id="UP000523955"/>
    </source>
</evidence>
<protein>
    <submittedName>
        <fullName evidence="1">Uncharacterized protein</fullName>
    </submittedName>
</protein>
<sequence length="243" mass="24936">MRLHRTLAALATTASLGVVLGGCSGIQESLACPGEDCPASLQAVADGAADVDGVTAVDRTWRFSNIDKGSSGGVDVRASVTTEAEAKPLARAIADLYAASKVETVDGITVHVVPDPELSRPAEGGGVTSKGFSEGTDVACAPAACADEVAAFESAFADAPLAGEATLDDAGWAPGAVSPETTLELSVEGQVWDAEEVDAFRDEVFALAEKSGLFDIGNVRTVIHYDEQVDFRFTFDGAGKPSV</sequence>
<accession>A0A7X0RFN9</accession>